<keyword evidence="1 7" id="KW-1003">Cell membrane</keyword>
<dbReference type="AlphaFoldDB" id="A0A450X2J6"/>
<proteinExistence type="inferred from homology"/>
<dbReference type="EMBL" id="CAADFQ010000005">
    <property type="protein sequence ID" value="VFK27921.1"/>
    <property type="molecule type" value="Genomic_DNA"/>
</dbReference>
<keyword evidence="6 7" id="KW-0131">Cell cycle</keyword>
<keyword evidence="7" id="KW-0997">Cell inner membrane</keyword>
<keyword evidence="4 7" id="KW-1133">Transmembrane helix</keyword>
<evidence type="ECO:0000313" key="8">
    <source>
        <dbReference type="EMBL" id="VFK23534.1"/>
    </source>
</evidence>
<dbReference type="HAMAP" id="MF_00599">
    <property type="entry name" value="FtsB"/>
    <property type="match status" value="1"/>
</dbReference>
<dbReference type="GO" id="GO:0005886">
    <property type="term" value="C:plasma membrane"/>
    <property type="evidence" value="ECO:0007669"/>
    <property type="project" value="UniProtKB-SubCell"/>
</dbReference>
<dbReference type="GO" id="GO:0043093">
    <property type="term" value="P:FtsZ-dependent cytokinesis"/>
    <property type="evidence" value="ECO:0007669"/>
    <property type="project" value="UniProtKB-UniRule"/>
</dbReference>
<name>A0A450X2J6_9GAMM</name>
<dbReference type="EMBL" id="CAADFO010000005">
    <property type="protein sequence ID" value="VFK23534.1"/>
    <property type="molecule type" value="Genomic_DNA"/>
</dbReference>
<evidence type="ECO:0000256" key="6">
    <source>
        <dbReference type="ARBA" id="ARBA00023306"/>
    </source>
</evidence>
<organism evidence="8">
    <name type="scientific">Candidatus Kentrum sp. MB</name>
    <dbReference type="NCBI Taxonomy" id="2138164"/>
    <lineage>
        <taxon>Bacteria</taxon>
        <taxon>Pseudomonadati</taxon>
        <taxon>Pseudomonadota</taxon>
        <taxon>Gammaproteobacteria</taxon>
        <taxon>Candidatus Kentrum</taxon>
    </lineage>
</organism>
<protein>
    <recommendedName>
        <fullName evidence="7">Cell division protein FtsB</fullName>
    </recommendedName>
</protein>
<dbReference type="Pfam" id="PF04977">
    <property type="entry name" value="DivIC"/>
    <property type="match status" value="1"/>
</dbReference>
<evidence type="ECO:0000313" key="10">
    <source>
        <dbReference type="EMBL" id="VFK74465.1"/>
    </source>
</evidence>
<sequence length="90" mass="10477">MLKVLAVLLLVLLSLQYRLLVSPDGIRQIWQLQEAISHQKQENVALKVRNEELEAEVIDLKEGLGTIETRARRDLGMIHKDETFFQFVDY</sequence>
<dbReference type="InterPro" id="IPR023081">
    <property type="entry name" value="Cell_div_FtsB"/>
</dbReference>
<gene>
    <name evidence="7" type="primary">ftsB</name>
    <name evidence="8" type="ORF">BECKMB1821G_GA0114241_100532</name>
    <name evidence="10" type="ORF">BECKMB1821H_GA0114242_100530</name>
    <name evidence="9" type="ORF">BECKMB1821I_GA0114274_100530</name>
</gene>
<dbReference type="PANTHER" id="PTHR37485:SF1">
    <property type="entry name" value="CELL DIVISION PROTEIN FTSB"/>
    <property type="match status" value="1"/>
</dbReference>
<accession>A0A450X2J6</accession>
<dbReference type="PANTHER" id="PTHR37485">
    <property type="entry name" value="CELL DIVISION PROTEIN FTSB"/>
    <property type="match status" value="1"/>
</dbReference>
<evidence type="ECO:0000256" key="2">
    <source>
        <dbReference type="ARBA" id="ARBA00022618"/>
    </source>
</evidence>
<dbReference type="GO" id="GO:0030428">
    <property type="term" value="C:cell septum"/>
    <property type="evidence" value="ECO:0007669"/>
    <property type="project" value="TreeGrafter"/>
</dbReference>
<evidence type="ECO:0000256" key="5">
    <source>
        <dbReference type="ARBA" id="ARBA00023136"/>
    </source>
</evidence>
<evidence type="ECO:0000256" key="7">
    <source>
        <dbReference type="HAMAP-Rule" id="MF_00599"/>
    </source>
</evidence>
<feature type="topological domain" description="Cytoplasmic" evidence="7">
    <location>
        <begin position="1"/>
        <end position="3"/>
    </location>
</feature>
<evidence type="ECO:0000256" key="3">
    <source>
        <dbReference type="ARBA" id="ARBA00022692"/>
    </source>
</evidence>
<comment type="similarity">
    <text evidence="7">Belongs to the FtsB family.</text>
</comment>
<dbReference type="InterPro" id="IPR007060">
    <property type="entry name" value="FtsL/DivIC"/>
</dbReference>
<feature type="topological domain" description="Periplasmic" evidence="7">
    <location>
        <begin position="22"/>
        <end position="90"/>
    </location>
</feature>
<keyword evidence="5 7" id="KW-0472">Membrane</keyword>
<keyword evidence="7" id="KW-0175">Coiled coil</keyword>
<dbReference type="GO" id="GO:0032153">
    <property type="term" value="C:cell division site"/>
    <property type="evidence" value="ECO:0007669"/>
    <property type="project" value="UniProtKB-UniRule"/>
</dbReference>
<dbReference type="EMBL" id="CAADGH010000005">
    <property type="protein sequence ID" value="VFK74465.1"/>
    <property type="molecule type" value="Genomic_DNA"/>
</dbReference>
<evidence type="ECO:0000256" key="1">
    <source>
        <dbReference type="ARBA" id="ARBA00022475"/>
    </source>
</evidence>
<comment type="subunit">
    <text evidence="7">Part of a complex composed of FtsB, FtsL and FtsQ.</text>
</comment>
<keyword evidence="3 7" id="KW-0812">Transmembrane</keyword>
<reference evidence="8" key="1">
    <citation type="submission" date="2019-02" db="EMBL/GenBank/DDBJ databases">
        <authorList>
            <person name="Gruber-Vodicka R. H."/>
            <person name="Seah K. B. B."/>
        </authorList>
    </citation>
    <scope>NUCLEOTIDE SEQUENCE</scope>
    <source>
        <strain evidence="8">BECK_BZ197</strain>
        <strain evidence="10">BECK_BZ198</strain>
        <strain evidence="9">BECK_BZ199</strain>
    </source>
</reference>
<feature type="coiled-coil region" evidence="7">
    <location>
        <begin position="36"/>
        <end position="70"/>
    </location>
</feature>
<keyword evidence="2 7" id="KW-0132">Cell division</keyword>
<comment type="subcellular location">
    <subcellularLocation>
        <location evidence="7">Cell inner membrane</location>
        <topology evidence="7">Single-pass type II membrane protein</topology>
    </subcellularLocation>
    <text evidence="7">Localizes to the division septum.</text>
</comment>
<comment type="function">
    <text evidence="7">Essential cell division protein. May link together the upstream cell division proteins, which are predominantly cytoplasmic, with the downstream cell division proteins, which are predominantly periplasmic.</text>
</comment>
<evidence type="ECO:0000313" key="9">
    <source>
        <dbReference type="EMBL" id="VFK27921.1"/>
    </source>
</evidence>
<evidence type="ECO:0000256" key="4">
    <source>
        <dbReference type="ARBA" id="ARBA00022989"/>
    </source>
</evidence>